<accession>A0AAV6RV64</accession>
<evidence type="ECO:0000313" key="2">
    <source>
        <dbReference type="EMBL" id="KAG7509276.1"/>
    </source>
</evidence>
<sequence>MLKRRRRGTCRFKPSSPEDADVDAREFAREDISSRGQDLHPRTEIHRDTVCPSVVKHVLEKSENASRMDRNNLQVTDQWELQRTSSLHPQQPSRTPLTSGVQRMSSVPCLVCGDGQTRREAFKVVTFQSERGHELRTLQELRRIQTEDISKVHDRAQTLFLLRGDGDNKSPVGREGHSETEDRRVKHEEMEAAGGKVEEPGSRCWFKSRDSDHNMDSVSSPDVETLSTSCDETETHFPLWPRRGNGTSNSHWGKDSNVRSSGVFISRSCDYEDEDNPLSQCHHFPKLPFLPLYSGPRDSHLNSAVKWKVKQDQKLGSGQQSSPSASNTNNGFQKQSMTFQINRSCGHCGDFTEKRQRAAAQEETPCSTVMSVKT</sequence>
<protein>
    <submittedName>
        <fullName evidence="2">Uncharacterized protein</fullName>
    </submittedName>
</protein>
<feature type="region of interest" description="Disordered" evidence="1">
    <location>
        <begin position="310"/>
        <end position="332"/>
    </location>
</feature>
<gene>
    <name evidence="2" type="ORF">JOB18_039505</name>
</gene>
<evidence type="ECO:0000313" key="3">
    <source>
        <dbReference type="Proteomes" id="UP000693946"/>
    </source>
</evidence>
<feature type="compositionally biased region" description="Basic and acidic residues" evidence="1">
    <location>
        <begin position="164"/>
        <end position="203"/>
    </location>
</feature>
<feature type="compositionally biased region" description="Basic residues" evidence="1">
    <location>
        <begin position="1"/>
        <end position="10"/>
    </location>
</feature>
<dbReference type="AlphaFoldDB" id="A0AAV6RV64"/>
<dbReference type="EMBL" id="JAGKHQ010000009">
    <property type="protein sequence ID" value="KAG7509276.1"/>
    <property type="molecule type" value="Genomic_DNA"/>
</dbReference>
<feature type="region of interest" description="Disordered" evidence="1">
    <location>
        <begin position="163"/>
        <end position="203"/>
    </location>
</feature>
<feature type="region of interest" description="Disordered" evidence="1">
    <location>
        <begin position="1"/>
        <end position="24"/>
    </location>
</feature>
<proteinExistence type="predicted"/>
<comment type="caution">
    <text evidence="2">The sequence shown here is derived from an EMBL/GenBank/DDBJ whole genome shotgun (WGS) entry which is preliminary data.</text>
</comment>
<feature type="compositionally biased region" description="Polar residues" evidence="1">
    <location>
        <begin position="314"/>
        <end position="332"/>
    </location>
</feature>
<dbReference type="Proteomes" id="UP000693946">
    <property type="component" value="Linkage Group LG17"/>
</dbReference>
<organism evidence="2 3">
    <name type="scientific">Solea senegalensis</name>
    <name type="common">Senegalese sole</name>
    <dbReference type="NCBI Taxonomy" id="28829"/>
    <lineage>
        <taxon>Eukaryota</taxon>
        <taxon>Metazoa</taxon>
        <taxon>Chordata</taxon>
        <taxon>Craniata</taxon>
        <taxon>Vertebrata</taxon>
        <taxon>Euteleostomi</taxon>
        <taxon>Actinopterygii</taxon>
        <taxon>Neopterygii</taxon>
        <taxon>Teleostei</taxon>
        <taxon>Neoteleostei</taxon>
        <taxon>Acanthomorphata</taxon>
        <taxon>Carangaria</taxon>
        <taxon>Pleuronectiformes</taxon>
        <taxon>Pleuronectoidei</taxon>
        <taxon>Soleidae</taxon>
        <taxon>Solea</taxon>
    </lineage>
</organism>
<keyword evidence="3" id="KW-1185">Reference proteome</keyword>
<name>A0AAV6RV64_SOLSE</name>
<reference evidence="2 3" key="1">
    <citation type="journal article" date="2021" name="Sci. Rep.">
        <title>Chromosome anchoring in Senegalese sole (Solea senegalensis) reveals sex-associated markers and genome rearrangements in flatfish.</title>
        <authorList>
            <person name="Guerrero-Cozar I."/>
            <person name="Gomez-Garrido J."/>
            <person name="Berbel C."/>
            <person name="Martinez-Blanch J.F."/>
            <person name="Alioto T."/>
            <person name="Claros M.G."/>
            <person name="Gagnaire P.A."/>
            <person name="Manchado M."/>
        </authorList>
    </citation>
    <scope>NUCLEOTIDE SEQUENCE [LARGE SCALE GENOMIC DNA]</scope>
    <source>
        <strain evidence="2">Sse05_10M</strain>
    </source>
</reference>
<evidence type="ECO:0000256" key="1">
    <source>
        <dbReference type="SAM" id="MobiDB-lite"/>
    </source>
</evidence>